<evidence type="ECO:0000259" key="1">
    <source>
        <dbReference type="Pfam" id="PF00535"/>
    </source>
</evidence>
<dbReference type="PANTHER" id="PTHR22916">
    <property type="entry name" value="GLYCOSYLTRANSFERASE"/>
    <property type="match status" value="1"/>
</dbReference>
<dbReference type="Gene3D" id="3.90.550.10">
    <property type="entry name" value="Spore Coat Polysaccharide Biosynthesis Protein SpsA, Chain A"/>
    <property type="match status" value="1"/>
</dbReference>
<name>A0A6J6NDN9_9ZZZZ</name>
<dbReference type="CDD" id="cd00761">
    <property type="entry name" value="Glyco_tranf_GTA_type"/>
    <property type="match status" value="1"/>
</dbReference>
<dbReference type="SUPFAM" id="SSF53448">
    <property type="entry name" value="Nucleotide-diphospho-sugar transferases"/>
    <property type="match status" value="1"/>
</dbReference>
<dbReference type="GO" id="GO:0016758">
    <property type="term" value="F:hexosyltransferase activity"/>
    <property type="evidence" value="ECO:0007669"/>
    <property type="project" value="UniProtKB-ARBA"/>
</dbReference>
<dbReference type="InterPro" id="IPR001173">
    <property type="entry name" value="Glyco_trans_2-like"/>
</dbReference>
<feature type="domain" description="Glycosyltransferase 2-like" evidence="1">
    <location>
        <begin position="13"/>
        <end position="178"/>
    </location>
</feature>
<accession>A0A6J6NDN9</accession>
<dbReference type="AlphaFoldDB" id="A0A6J6NDN9"/>
<dbReference type="EMBL" id="CAEZWW010000217">
    <property type="protein sequence ID" value="CAB4684307.1"/>
    <property type="molecule type" value="Genomic_DNA"/>
</dbReference>
<organism evidence="2">
    <name type="scientific">freshwater metagenome</name>
    <dbReference type="NCBI Taxonomy" id="449393"/>
    <lineage>
        <taxon>unclassified sequences</taxon>
        <taxon>metagenomes</taxon>
        <taxon>ecological metagenomes</taxon>
    </lineage>
</organism>
<dbReference type="Pfam" id="PF00535">
    <property type="entry name" value="Glycos_transf_2"/>
    <property type="match status" value="1"/>
</dbReference>
<dbReference type="PANTHER" id="PTHR22916:SF3">
    <property type="entry name" value="UDP-GLCNAC:BETAGAL BETA-1,3-N-ACETYLGLUCOSAMINYLTRANSFERASE-LIKE PROTEIN 1"/>
    <property type="match status" value="1"/>
</dbReference>
<sequence>MNTNASPVVPDVSVVLISYNDATRLPRALAALQHQSHQNIEIIVVDDASTDGTSELVAAAAAADGRIRQVVLSGNSGGCSGPRNRGIDEARGTWVMFCDSDDEYTRDAVVELMRAAEQGKADLGCGVAERFYLRDSRGYPWRPELHEPRIMSTIMDFPDLIADTICVNKLYRRSWLIETGIRFPEGLLYEDQLFTIEAFTTARTIVVIPETTYRWNVAAESNQQSITQRRTELRNVKNRIEINRRIDTYLTGLELPGLTAIKGSKFLTHDLPISLAAVLLVNDDEAAPIVEVLADYARGIDMDLVSEIPPINKVVVGCLLRGDIAGIRNVIRYLRWTYVIDVPITAEGERQYWGAPTDLDEPALHGHDARWWREVTALGLQAEPFARQRLCHLLIDFAVNADELTLSGSTVDPFTMFDKVVAANFVMLQGANSVLARLPMTWEQIDLHKWTWRAAGSFAATGLDRARIGQRGVFGVELQTGTDVNVRTVHMGQMSEPKFVMDWPGRFFGRASGLTIYLGRRGTIAWRSSPTRAQRSIARILGGGRG</sequence>
<protein>
    <submittedName>
        <fullName evidence="2">Unannotated protein</fullName>
    </submittedName>
</protein>
<reference evidence="2" key="1">
    <citation type="submission" date="2020-05" db="EMBL/GenBank/DDBJ databases">
        <authorList>
            <person name="Chiriac C."/>
            <person name="Salcher M."/>
            <person name="Ghai R."/>
            <person name="Kavagutti S V."/>
        </authorList>
    </citation>
    <scope>NUCLEOTIDE SEQUENCE</scope>
</reference>
<dbReference type="InterPro" id="IPR029044">
    <property type="entry name" value="Nucleotide-diphossugar_trans"/>
</dbReference>
<proteinExistence type="predicted"/>
<evidence type="ECO:0000313" key="2">
    <source>
        <dbReference type="EMBL" id="CAB4684307.1"/>
    </source>
</evidence>
<gene>
    <name evidence="2" type="ORF">UFOPK2310_01432</name>
</gene>